<sequence>MTDELALGNHSGNTVEKAPFEELLPREKKILRRIPYVKFYGMREDGFYTIHIVDGYMDKAKSIIKKHIPGYRFNFVPWRKEERIQLLGCTGTPLHIREKHNPTPEFIFSQYGTLGGLASNTIDQNVYALTASHVVTATRNPSLRQEFITWSKEDQSDMCPIGREVPYQIPLILDPNDPLDSIVLSGDDDYDDGDDDEEPQYDIALIQISDQHQDIKQQCEPCSKCCTRKPKIKELFEAKVTKLGSIPSNTNGKIVSLASGGEIETDNKRAWCPNLVVIRSETDDATFSEPGDSGTIVQIQNGSTPGDHSPSCYMIFAGWGVESSYNTWGCPVSLAFNLNDALDELKKQSGDKKEFKLSCCKSTNQEAIANQIKNNNSINQKNVKEYGKQPKTHEEIDQSLVKSIETCKISYRSLTSRMNGKIHPNTSDL</sequence>
<keyword evidence="3" id="KW-1185">Reference proteome</keyword>
<feature type="compositionally biased region" description="Polar residues" evidence="1">
    <location>
        <begin position="295"/>
        <end position="306"/>
    </location>
</feature>
<reference evidence="2" key="1">
    <citation type="submission" date="2022-03" db="EMBL/GenBank/DDBJ databases">
        <authorList>
            <person name="Martin C."/>
        </authorList>
    </citation>
    <scope>NUCLEOTIDE SEQUENCE</scope>
</reference>
<organism evidence="2 3">
    <name type="scientific">Owenia fusiformis</name>
    <name type="common">Polychaete worm</name>
    <dbReference type="NCBI Taxonomy" id="6347"/>
    <lineage>
        <taxon>Eukaryota</taxon>
        <taxon>Metazoa</taxon>
        <taxon>Spiralia</taxon>
        <taxon>Lophotrochozoa</taxon>
        <taxon>Annelida</taxon>
        <taxon>Polychaeta</taxon>
        <taxon>Sedentaria</taxon>
        <taxon>Canalipalpata</taxon>
        <taxon>Sabellida</taxon>
        <taxon>Oweniida</taxon>
        <taxon>Oweniidae</taxon>
        <taxon>Owenia</taxon>
    </lineage>
</organism>
<protein>
    <submittedName>
        <fullName evidence="2">Uncharacterized protein</fullName>
    </submittedName>
</protein>
<dbReference type="Proteomes" id="UP000749559">
    <property type="component" value="Unassembled WGS sequence"/>
</dbReference>
<dbReference type="EMBL" id="CAIIXF020000003">
    <property type="protein sequence ID" value="CAH1780176.1"/>
    <property type="molecule type" value="Genomic_DNA"/>
</dbReference>
<evidence type="ECO:0000256" key="1">
    <source>
        <dbReference type="SAM" id="MobiDB-lite"/>
    </source>
</evidence>
<feature type="region of interest" description="Disordered" evidence="1">
    <location>
        <begin position="287"/>
        <end position="306"/>
    </location>
</feature>
<name>A0A8J1UNS5_OWEFU</name>
<comment type="caution">
    <text evidence="2">The sequence shown here is derived from an EMBL/GenBank/DDBJ whole genome shotgun (WGS) entry which is preliminary data.</text>
</comment>
<evidence type="ECO:0000313" key="2">
    <source>
        <dbReference type="EMBL" id="CAH1780176.1"/>
    </source>
</evidence>
<proteinExistence type="predicted"/>
<dbReference type="AlphaFoldDB" id="A0A8J1UNS5"/>
<evidence type="ECO:0000313" key="3">
    <source>
        <dbReference type="Proteomes" id="UP000749559"/>
    </source>
</evidence>
<accession>A0A8J1UNS5</accession>
<gene>
    <name evidence="2" type="ORF">OFUS_LOCUS6904</name>
</gene>